<reference evidence="5" key="1">
    <citation type="submission" date="2022-11" db="EMBL/GenBank/DDBJ databases">
        <authorList>
            <person name="Petersen C."/>
        </authorList>
    </citation>
    <scope>NUCLEOTIDE SEQUENCE</scope>
    <source>
        <strain evidence="5">IBT 30761</strain>
    </source>
</reference>
<dbReference type="AlphaFoldDB" id="A0A9W9G396"/>
<dbReference type="SUPFAM" id="SSF53474">
    <property type="entry name" value="alpha/beta-Hydrolases"/>
    <property type="match status" value="1"/>
</dbReference>
<evidence type="ECO:0000313" key="6">
    <source>
        <dbReference type="Proteomes" id="UP001149074"/>
    </source>
</evidence>
<comment type="similarity">
    <text evidence="1">Belongs to the 'GDXG' lipolytic enzyme family.</text>
</comment>
<evidence type="ECO:0000259" key="4">
    <source>
        <dbReference type="Pfam" id="PF07859"/>
    </source>
</evidence>
<evidence type="ECO:0000313" key="5">
    <source>
        <dbReference type="EMBL" id="KAJ5111186.1"/>
    </source>
</evidence>
<dbReference type="PANTHER" id="PTHR48081:SF8">
    <property type="entry name" value="ALPHA_BETA HYDROLASE FOLD-3 DOMAIN-CONTAINING PROTEIN-RELATED"/>
    <property type="match status" value="1"/>
</dbReference>
<dbReference type="InterPro" id="IPR050300">
    <property type="entry name" value="GDXG_lipolytic_enzyme"/>
</dbReference>
<dbReference type="GO" id="GO:0072330">
    <property type="term" value="P:monocarboxylic acid biosynthetic process"/>
    <property type="evidence" value="ECO:0007669"/>
    <property type="project" value="UniProtKB-ARBA"/>
</dbReference>
<dbReference type="GeneID" id="81353194"/>
<dbReference type="InterPro" id="IPR029058">
    <property type="entry name" value="AB_hydrolase_fold"/>
</dbReference>
<dbReference type="Proteomes" id="UP001149074">
    <property type="component" value="Unassembled WGS sequence"/>
</dbReference>
<organism evidence="5 6">
    <name type="scientific">Penicillium argentinense</name>
    <dbReference type="NCBI Taxonomy" id="1131581"/>
    <lineage>
        <taxon>Eukaryota</taxon>
        <taxon>Fungi</taxon>
        <taxon>Dikarya</taxon>
        <taxon>Ascomycota</taxon>
        <taxon>Pezizomycotina</taxon>
        <taxon>Eurotiomycetes</taxon>
        <taxon>Eurotiomycetidae</taxon>
        <taxon>Eurotiales</taxon>
        <taxon>Aspergillaceae</taxon>
        <taxon>Penicillium</taxon>
    </lineage>
</organism>
<dbReference type="GO" id="GO:0017000">
    <property type="term" value="P:antibiotic biosynthetic process"/>
    <property type="evidence" value="ECO:0007669"/>
    <property type="project" value="UniProtKB-ARBA"/>
</dbReference>
<evidence type="ECO:0000256" key="2">
    <source>
        <dbReference type="ARBA" id="ARBA00022801"/>
    </source>
</evidence>
<keyword evidence="2" id="KW-0378">Hydrolase</keyword>
<feature type="active site" evidence="3">
    <location>
        <position position="196"/>
    </location>
</feature>
<reference evidence="5" key="2">
    <citation type="journal article" date="2023" name="IMA Fungus">
        <title>Comparative genomic study of the Penicillium genus elucidates a diverse pangenome and 15 lateral gene transfer events.</title>
        <authorList>
            <person name="Petersen C."/>
            <person name="Sorensen T."/>
            <person name="Nielsen M.R."/>
            <person name="Sondergaard T.E."/>
            <person name="Sorensen J.L."/>
            <person name="Fitzpatrick D.A."/>
            <person name="Frisvad J.C."/>
            <person name="Nielsen K.L."/>
        </authorList>
    </citation>
    <scope>NUCLEOTIDE SEQUENCE</scope>
    <source>
        <strain evidence="5">IBT 30761</strain>
    </source>
</reference>
<protein>
    <submittedName>
        <fullName evidence="5">Alpha/beta-hydrolase</fullName>
    </submittedName>
</protein>
<dbReference type="Gene3D" id="3.40.50.1820">
    <property type="entry name" value="alpha/beta hydrolase"/>
    <property type="match status" value="1"/>
</dbReference>
<gene>
    <name evidence="5" type="ORF">N7532_001721</name>
</gene>
<dbReference type="PROSITE" id="PS01174">
    <property type="entry name" value="LIPASE_GDXG_SER"/>
    <property type="match status" value="1"/>
</dbReference>
<dbReference type="InterPro" id="IPR013094">
    <property type="entry name" value="AB_hydrolase_3"/>
</dbReference>
<dbReference type="GO" id="GO:0016787">
    <property type="term" value="F:hydrolase activity"/>
    <property type="evidence" value="ECO:0007669"/>
    <property type="project" value="UniProtKB-KW"/>
</dbReference>
<dbReference type="RefSeq" id="XP_056479256.1">
    <property type="nucleotide sequence ID" value="XM_056614215.1"/>
</dbReference>
<accession>A0A9W9G396</accession>
<comment type="caution">
    <text evidence="5">The sequence shown here is derived from an EMBL/GenBank/DDBJ whole genome shotgun (WGS) entry which is preliminary data.</text>
</comment>
<dbReference type="OrthoDB" id="2152029at2759"/>
<feature type="domain" description="Alpha/beta hydrolase fold-3" evidence="4">
    <location>
        <begin position="116"/>
        <end position="335"/>
    </location>
</feature>
<keyword evidence="6" id="KW-1185">Reference proteome</keyword>
<dbReference type="PANTHER" id="PTHR48081">
    <property type="entry name" value="AB HYDROLASE SUPERFAMILY PROTEIN C4A8.06C"/>
    <property type="match status" value="1"/>
</dbReference>
<dbReference type="InterPro" id="IPR033140">
    <property type="entry name" value="Lipase_GDXG_put_SER_AS"/>
</dbReference>
<proteinExistence type="inferred from homology"/>
<sequence>MSPSLSDTSILSFPFLATRYLHPRYRQEPSWSYRQAVTNTFLKIGLWKFSTSQFRPTLSLKPGLERDRFVLVDPARPELYTGVAVDKEVKPETIGGTWYPKRFSSDTIIPEDQHVVLHFHGGSYILGDGRTASSNFLAKTFLNNTSALYIFCPQYRLAGSPTGRFPAQLQDAIASYSYLVHMLRIPASQVVLSGDSSGAHLVLGLLRYIFQLENPLLLPPPICSWAFSPWCDVPAALDKESWHRDPNYKTDYIPSEFPAWGAKNYLKNLEITRPIDEQVAPIRHPFPLPSPVLIVTGGKEILFQQHLQLAQSFLKLPENRDSVELYSEERVPHDILVIGWMMNFRHEARKSARRAGDFLLHTQKK</sequence>
<dbReference type="InterPro" id="IPR002168">
    <property type="entry name" value="Lipase_GDXG_HIS_AS"/>
</dbReference>
<dbReference type="EMBL" id="JAPQKI010000002">
    <property type="protein sequence ID" value="KAJ5111186.1"/>
    <property type="molecule type" value="Genomic_DNA"/>
</dbReference>
<name>A0A9W9G396_9EURO</name>
<evidence type="ECO:0000256" key="3">
    <source>
        <dbReference type="PROSITE-ProRule" id="PRU10038"/>
    </source>
</evidence>
<dbReference type="Pfam" id="PF07859">
    <property type="entry name" value="Abhydrolase_3"/>
    <property type="match status" value="1"/>
</dbReference>
<dbReference type="PROSITE" id="PS01173">
    <property type="entry name" value="LIPASE_GDXG_HIS"/>
    <property type="match status" value="1"/>
</dbReference>
<evidence type="ECO:0000256" key="1">
    <source>
        <dbReference type="ARBA" id="ARBA00010515"/>
    </source>
</evidence>